<protein>
    <submittedName>
        <fullName evidence="1">Uncharacterized protein</fullName>
    </submittedName>
</protein>
<reference evidence="2" key="1">
    <citation type="submission" date="2017-01" db="EMBL/GenBank/DDBJ databases">
        <title>Genome Analysis of Deinococcus marmoris KOPRI26562.</title>
        <authorList>
            <person name="Kim J.H."/>
            <person name="Oh H.-M."/>
        </authorList>
    </citation>
    <scope>NUCLEOTIDE SEQUENCE [LARGE SCALE GENOMIC DNA]</scope>
    <source>
        <strain evidence="2">PAMC 26633</strain>
    </source>
</reference>
<proteinExistence type="predicted"/>
<evidence type="ECO:0000313" key="2">
    <source>
        <dbReference type="Proteomes" id="UP000214720"/>
    </source>
</evidence>
<gene>
    <name evidence="1" type="ORF">BSU04_01430</name>
</gene>
<sequence>MREGGHESVLSSIGLAQCLFGCSFFLERDLRSFAGAKQFTLVLVPVNDYEHCEFIVLNITVPTAGGIDQHRHLAPVPMNHIHLHFRHRSLHLQQWRPMGLVENLATDRQQILDPALFQ</sequence>
<dbReference type="AlphaFoldDB" id="A0A226XAR0"/>
<evidence type="ECO:0000313" key="1">
    <source>
        <dbReference type="EMBL" id="OXC80534.1"/>
    </source>
</evidence>
<dbReference type="Proteomes" id="UP000214720">
    <property type="component" value="Unassembled WGS sequence"/>
</dbReference>
<organism evidence="1 2">
    <name type="scientific">Caballeronia sordidicola</name>
    <name type="common">Burkholderia sordidicola</name>
    <dbReference type="NCBI Taxonomy" id="196367"/>
    <lineage>
        <taxon>Bacteria</taxon>
        <taxon>Pseudomonadati</taxon>
        <taxon>Pseudomonadota</taxon>
        <taxon>Betaproteobacteria</taxon>
        <taxon>Burkholderiales</taxon>
        <taxon>Burkholderiaceae</taxon>
        <taxon>Caballeronia</taxon>
    </lineage>
</organism>
<name>A0A226XAR0_CABSO</name>
<dbReference type="EMBL" id="MTHB01000013">
    <property type="protein sequence ID" value="OXC80534.1"/>
    <property type="molecule type" value="Genomic_DNA"/>
</dbReference>
<comment type="caution">
    <text evidence="1">The sequence shown here is derived from an EMBL/GenBank/DDBJ whole genome shotgun (WGS) entry which is preliminary data.</text>
</comment>
<accession>A0A226XAR0</accession>